<name>A0A6S7JRA6_PARCT</name>
<dbReference type="GO" id="GO:0008823">
    <property type="term" value="F:cupric reductase (NADH) activity"/>
    <property type="evidence" value="ECO:0007669"/>
    <property type="project" value="TreeGrafter"/>
</dbReference>
<feature type="non-terminal residue" evidence="2">
    <location>
        <position position="187"/>
    </location>
</feature>
<dbReference type="SUPFAM" id="SSF51735">
    <property type="entry name" value="NAD(P)-binding Rossmann-fold domains"/>
    <property type="match status" value="1"/>
</dbReference>
<dbReference type="Proteomes" id="UP001152795">
    <property type="component" value="Unassembled WGS sequence"/>
</dbReference>
<keyword evidence="1" id="KW-0560">Oxidoreductase</keyword>
<dbReference type="GO" id="GO:0005886">
    <property type="term" value="C:plasma membrane"/>
    <property type="evidence" value="ECO:0007669"/>
    <property type="project" value="TreeGrafter"/>
</dbReference>
<dbReference type="InterPro" id="IPR036291">
    <property type="entry name" value="NAD(P)-bd_dom_sf"/>
</dbReference>
<evidence type="ECO:0000313" key="2">
    <source>
        <dbReference type="EMBL" id="CAB4035246.1"/>
    </source>
</evidence>
<proteinExistence type="predicted"/>
<dbReference type="InterPro" id="IPR028939">
    <property type="entry name" value="P5C_Rdtase_cat_N"/>
</dbReference>
<dbReference type="Pfam" id="PF03807">
    <property type="entry name" value="F420_oxidored"/>
    <property type="match status" value="1"/>
</dbReference>
<dbReference type="GO" id="GO:0005768">
    <property type="term" value="C:endosome"/>
    <property type="evidence" value="ECO:0007669"/>
    <property type="project" value="TreeGrafter"/>
</dbReference>
<evidence type="ECO:0000256" key="1">
    <source>
        <dbReference type="ARBA" id="ARBA00023002"/>
    </source>
</evidence>
<evidence type="ECO:0000313" key="3">
    <source>
        <dbReference type="Proteomes" id="UP001152795"/>
    </source>
</evidence>
<dbReference type="EMBL" id="CACRXK020020858">
    <property type="protein sequence ID" value="CAB4035246.1"/>
    <property type="molecule type" value="Genomic_DNA"/>
</dbReference>
<accession>A0A6S7JRA6</accession>
<protein>
    <submittedName>
        <fullName evidence="2">Metalloreductase STEAP4</fullName>
    </submittedName>
</protein>
<keyword evidence="3" id="KW-1185">Reference proteome</keyword>
<gene>
    <name evidence="2" type="ORF">PACLA_8A016236</name>
</gene>
<dbReference type="Gene3D" id="3.40.50.720">
    <property type="entry name" value="NAD(P)-binding Rossmann-like Domain"/>
    <property type="match status" value="1"/>
</dbReference>
<dbReference type="GO" id="GO:0015677">
    <property type="term" value="P:copper ion import"/>
    <property type="evidence" value="ECO:0007669"/>
    <property type="project" value="TreeGrafter"/>
</dbReference>
<dbReference type="OrthoDB" id="550646at2759"/>
<dbReference type="PANTHER" id="PTHR14239:SF0">
    <property type="entry name" value="F420-DEPENDENT NADP REDUCTASE"/>
    <property type="match status" value="1"/>
</dbReference>
<dbReference type="AlphaFoldDB" id="A0A6S7JRA6"/>
<organism evidence="2 3">
    <name type="scientific">Paramuricea clavata</name>
    <name type="common">Red gorgonian</name>
    <name type="synonym">Violescent sea-whip</name>
    <dbReference type="NCBI Taxonomy" id="317549"/>
    <lineage>
        <taxon>Eukaryota</taxon>
        <taxon>Metazoa</taxon>
        <taxon>Cnidaria</taxon>
        <taxon>Anthozoa</taxon>
        <taxon>Octocorallia</taxon>
        <taxon>Malacalcyonacea</taxon>
        <taxon>Plexauridae</taxon>
        <taxon>Paramuricea</taxon>
    </lineage>
</organism>
<dbReference type="GO" id="GO:0052851">
    <property type="term" value="F:ferric-chelate reductase (NADPH) activity"/>
    <property type="evidence" value="ECO:0007669"/>
    <property type="project" value="TreeGrafter"/>
</dbReference>
<dbReference type="PANTHER" id="PTHR14239">
    <property type="entry name" value="DUDULIN-RELATED"/>
    <property type="match status" value="1"/>
</dbReference>
<dbReference type="InterPro" id="IPR051267">
    <property type="entry name" value="STEAP_metalloreductase"/>
</dbReference>
<comment type="caution">
    <text evidence="2">The sequence shown here is derived from an EMBL/GenBank/DDBJ whole genome shotgun (WGS) entry which is preliminary data.</text>
</comment>
<reference evidence="2" key="1">
    <citation type="submission" date="2020-04" db="EMBL/GenBank/DDBJ databases">
        <authorList>
            <person name="Alioto T."/>
            <person name="Alioto T."/>
            <person name="Gomez Garrido J."/>
        </authorList>
    </citation>
    <scope>NUCLEOTIDE SEQUENCE</scope>
    <source>
        <strain evidence="2">A484AB</strain>
    </source>
</reference>
<sequence>MENSNRGPGETSEIVFSNACNSTMLEMDKINDVTKKTSLTVTVLGTGDFGRALTKRLSLSGYNVVMGSRSPESKKNCSILRSFQILSIDDACNHSEVVMLAIPREGYDRMVELYGKLLQNKIVVDVSNPTQASCDGSSHAEYLASLLPGARVVKGLNMVSAWTLENDVFGGSRQVFICGDDQAAKDQ</sequence>